<evidence type="ECO:0000313" key="2">
    <source>
        <dbReference type="Proteomes" id="UP000799770"/>
    </source>
</evidence>
<dbReference type="Proteomes" id="UP000799770">
    <property type="component" value="Unassembled WGS sequence"/>
</dbReference>
<name>A0A6A5YK08_9PLEO</name>
<dbReference type="AlphaFoldDB" id="A0A6A5YK08"/>
<accession>A0A6A5YK08</accession>
<protein>
    <submittedName>
        <fullName evidence="1">5-nitroimidazole antibiotic resistance protein</fullName>
    </submittedName>
</protein>
<keyword evidence="2" id="KW-1185">Reference proteome</keyword>
<proteinExistence type="predicted"/>
<reference evidence="1" key="1">
    <citation type="journal article" date="2020" name="Stud. Mycol.">
        <title>101 Dothideomycetes genomes: a test case for predicting lifestyles and emergence of pathogens.</title>
        <authorList>
            <person name="Haridas S."/>
            <person name="Albert R."/>
            <person name="Binder M."/>
            <person name="Bloem J."/>
            <person name="Labutti K."/>
            <person name="Salamov A."/>
            <person name="Andreopoulos B."/>
            <person name="Baker S."/>
            <person name="Barry K."/>
            <person name="Bills G."/>
            <person name="Bluhm B."/>
            <person name="Cannon C."/>
            <person name="Castanera R."/>
            <person name="Culley D."/>
            <person name="Daum C."/>
            <person name="Ezra D."/>
            <person name="Gonzalez J."/>
            <person name="Henrissat B."/>
            <person name="Kuo A."/>
            <person name="Liang C."/>
            <person name="Lipzen A."/>
            <person name="Lutzoni F."/>
            <person name="Magnuson J."/>
            <person name="Mondo S."/>
            <person name="Nolan M."/>
            <person name="Ohm R."/>
            <person name="Pangilinan J."/>
            <person name="Park H.-J."/>
            <person name="Ramirez L."/>
            <person name="Alfaro M."/>
            <person name="Sun H."/>
            <person name="Tritt A."/>
            <person name="Yoshinaga Y."/>
            <person name="Zwiers L.-H."/>
            <person name="Turgeon B."/>
            <person name="Goodwin S."/>
            <person name="Spatafora J."/>
            <person name="Crous P."/>
            <person name="Grigoriev I."/>
        </authorList>
    </citation>
    <scope>NUCLEOTIDE SEQUENCE</scope>
    <source>
        <strain evidence="1">CBS 627.86</strain>
    </source>
</reference>
<dbReference type="SUPFAM" id="SSF50475">
    <property type="entry name" value="FMN-binding split barrel"/>
    <property type="match status" value="1"/>
</dbReference>
<sequence>MADYPKTTVNTVKRLGKRGAYDYETVHTIINTASVLHVSFNDPEHPFPVILPMLGCTANFEFQDADANSSPQDIYIHGYVSSRLFKSPEKSDGEEGLPITIAATHMDGLVLALAPFHNSCNYRSAIAYGHAALVTSDDERLFAMQRITDNLLPTRWANSRNPPTKVELNQTSILRVKVVSASAKVREGGPSDDRPDLKNEALRKGTWTGVVPVWQQWGEPSPGKDNGCEEVEGYIEEWRLRENQKGKAIAYEAIEKGK</sequence>
<dbReference type="OrthoDB" id="444432at2759"/>
<dbReference type="Gene3D" id="2.30.110.10">
    <property type="entry name" value="Electron Transport, Fmn-binding Protein, Chain A"/>
    <property type="match status" value="1"/>
</dbReference>
<dbReference type="InterPro" id="IPR012349">
    <property type="entry name" value="Split_barrel_FMN-bd"/>
</dbReference>
<dbReference type="InterPro" id="IPR024747">
    <property type="entry name" value="Pyridox_Oxase-rel"/>
</dbReference>
<dbReference type="Pfam" id="PF12900">
    <property type="entry name" value="Pyridox_ox_2"/>
    <property type="match status" value="1"/>
</dbReference>
<dbReference type="EMBL" id="ML977354">
    <property type="protein sequence ID" value="KAF2107405.1"/>
    <property type="molecule type" value="Genomic_DNA"/>
</dbReference>
<dbReference type="PANTHER" id="PTHR34071:SF2">
    <property type="entry name" value="FLAVIN-NUCLEOTIDE-BINDING PROTEIN"/>
    <property type="match status" value="1"/>
</dbReference>
<dbReference type="PANTHER" id="PTHR34071">
    <property type="entry name" value="5-NITROIMIDAZOLE ANTIBIOTICS RESISTANCE PROTEIN, NIMA-FAMILY-RELATED PROTEIN-RELATED"/>
    <property type="match status" value="1"/>
</dbReference>
<evidence type="ECO:0000313" key="1">
    <source>
        <dbReference type="EMBL" id="KAF2107405.1"/>
    </source>
</evidence>
<organism evidence="1 2">
    <name type="scientific">Lophiotrema nucula</name>
    <dbReference type="NCBI Taxonomy" id="690887"/>
    <lineage>
        <taxon>Eukaryota</taxon>
        <taxon>Fungi</taxon>
        <taxon>Dikarya</taxon>
        <taxon>Ascomycota</taxon>
        <taxon>Pezizomycotina</taxon>
        <taxon>Dothideomycetes</taxon>
        <taxon>Pleosporomycetidae</taxon>
        <taxon>Pleosporales</taxon>
        <taxon>Lophiotremataceae</taxon>
        <taxon>Lophiotrema</taxon>
    </lineage>
</organism>
<gene>
    <name evidence="1" type="ORF">BDV96DRAFT_557717</name>
</gene>